<proteinExistence type="predicted"/>
<dbReference type="SUPFAM" id="SSF57302">
    <property type="entry name" value="Snake toxin-like"/>
    <property type="match status" value="1"/>
</dbReference>
<evidence type="ECO:0000313" key="2">
    <source>
        <dbReference type="Proteomes" id="UP000827092"/>
    </source>
</evidence>
<dbReference type="AlphaFoldDB" id="A0AAV6UAT7"/>
<protein>
    <submittedName>
        <fullName evidence="1">Uncharacterized protein</fullName>
    </submittedName>
</protein>
<reference evidence="1 2" key="1">
    <citation type="journal article" date="2022" name="Nat. Ecol. Evol.">
        <title>A masculinizing supergene underlies an exaggerated male reproductive morph in a spider.</title>
        <authorList>
            <person name="Hendrickx F."/>
            <person name="De Corte Z."/>
            <person name="Sonet G."/>
            <person name="Van Belleghem S.M."/>
            <person name="Kostlbacher S."/>
            <person name="Vangestel C."/>
        </authorList>
    </citation>
    <scope>NUCLEOTIDE SEQUENCE [LARGE SCALE GENOMIC DNA]</scope>
    <source>
        <strain evidence="1">W744_W776</strain>
    </source>
</reference>
<dbReference type="Proteomes" id="UP000827092">
    <property type="component" value="Unassembled WGS sequence"/>
</dbReference>
<organism evidence="1 2">
    <name type="scientific">Oedothorax gibbosus</name>
    <dbReference type="NCBI Taxonomy" id="931172"/>
    <lineage>
        <taxon>Eukaryota</taxon>
        <taxon>Metazoa</taxon>
        <taxon>Ecdysozoa</taxon>
        <taxon>Arthropoda</taxon>
        <taxon>Chelicerata</taxon>
        <taxon>Arachnida</taxon>
        <taxon>Araneae</taxon>
        <taxon>Araneomorphae</taxon>
        <taxon>Entelegynae</taxon>
        <taxon>Araneoidea</taxon>
        <taxon>Linyphiidae</taxon>
        <taxon>Erigoninae</taxon>
        <taxon>Oedothorax</taxon>
    </lineage>
</organism>
<sequence>MTVAAALRCFRCGKYTPDGAGSVIPCYTYNDTDIKECHKEDRYCLKYLNKGIIVRDCAYKCKPGIQDLSEFFCCNEDGCNTASTIERNGWTFLLALISMVFYLT</sequence>
<gene>
    <name evidence="1" type="ORF">JTE90_000787</name>
</gene>
<accession>A0AAV6UAT7</accession>
<dbReference type="InterPro" id="IPR045860">
    <property type="entry name" value="Snake_toxin-like_sf"/>
</dbReference>
<evidence type="ECO:0000313" key="1">
    <source>
        <dbReference type="EMBL" id="KAG8181135.1"/>
    </source>
</evidence>
<keyword evidence="2" id="KW-1185">Reference proteome</keyword>
<dbReference type="EMBL" id="JAFNEN010000533">
    <property type="protein sequence ID" value="KAG8181135.1"/>
    <property type="molecule type" value="Genomic_DNA"/>
</dbReference>
<comment type="caution">
    <text evidence="1">The sequence shown here is derived from an EMBL/GenBank/DDBJ whole genome shotgun (WGS) entry which is preliminary data.</text>
</comment>
<name>A0AAV6UAT7_9ARAC</name>